<evidence type="ECO:0000256" key="1">
    <source>
        <dbReference type="SAM" id="Phobius"/>
    </source>
</evidence>
<name>A0ABV7DBT3_9HYPH</name>
<keyword evidence="3" id="KW-1185">Reference proteome</keyword>
<evidence type="ECO:0008006" key="4">
    <source>
        <dbReference type="Google" id="ProtNLM"/>
    </source>
</evidence>
<dbReference type="RefSeq" id="WP_257317886.1">
    <property type="nucleotide sequence ID" value="NZ_JANFDG010000035.1"/>
</dbReference>
<reference evidence="3" key="1">
    <citation type="journal article" date="2019" name="Int. J. Syst. Evol. Microbiol.">
        <title>The Global Catalogue of Microorganisms (GCM) 10K type strain sequencing project: providing services to taxonomists for standard genome sequencing and annotation.</title>
        <authorList>
            <consortium name="The Broad Institute Genomics Platform"/>
            <consortium name="The Broad Institute Genome Sequencing Center for Infectious Disease"/>
            <person name="Wu L."/>
            <person name="Ma J."/>
        </authorList>
    </citation>
    <scope>NUCLEOTIDE SEQUENCE [LARGE SCALE GENOMIC DNA]</scope>
    <source>
        <strain evidence="3">KCTC 52677</strain>
    </source>
</reference>
<dbReference type="EMBL" id="JBHRSP010000006">
    <property type="protein sequence ID" value="MFC3072387.1"/>
    <property type="molecule type" value="Genomic_DNA"/>
</dbReference>
<organism evidence="2 3">
    <name type="scientific">Shinella pollutisoli</name>
    <dbReference type="NCBI Taxonomy" id="2250594"/>
    <lineage>
        <taxon>Bacteria</taxon>
        <taxon>Pseudomonadati</taxon>
        <taxon>Pseudomonadota</taxon>
        <taxon>Alphaproteobacteria</taxon>
        <taxon>Hyphomicrobiales</taxon>
        <taxon>Rhizobiaceae</taxon>
        <taxon>Shinella</taxon>
    </lineage>
</organism>
<evidence type="ECO:0000313" key="2">
    <source>
        <dbReference type="EMBL" id="MFC3072387.1"/>
    </source>
</evidence>
<sequence>MSSETVLLIVINCANLWFCLCLLAAQNVRRKMLDAMSDMLVTAQARRVGGLLDDFEKVSLLRHAVHYVFLLNAMRLYSPHLRALVGAA</sequence>
<keyword evidence="1" id="KW-0812">Transmembrane</keyword>
<proteinExistence type="predicted"/>
<accession>A0ABV7DBT3</accession>
<dbReference type="Proteomes" id="UP001595377">
    <property type="component" value="Unassembled WGS sequence"/>
</dbReference>
<feature type="transmembrane region" description="Helical" evidence="1">
    <location>
        <begin position="6"/>
        <end position="25"/>
    </location>
</feature>
<keyword evidence="1" id="KW-0472">Membrane</keyword>
<gene>
    <name evidence="2" type="ORF">ACFOHH_04635</name>
</gene>
<protein>
    <recommendedName>
        <fullName evidence="4">Secreted protein</fullName>
    </recommendedName>
</protein>
<comment type="caution">
    <text evidence="2">The sequence shown here is derived from an EMBL/GenBank/DDBJ whole genome shotgun (WGS) entry which is preliminary data.</text>
</comment>
<keyword evidence="1" id="KW-1133">Transmembrane helix</keyword>
<evidence type="ECO:0000313" key="3">
    <source>
        <dbReference type="Proteomes" id="UP001595377"/>
    </source>
</evidence>